<keyword evidence="4" id="KW-0967">Endosome</keyword>
<evidence type="ECO:0000256" key="1">
    <source>
        <dbReference type="ARBA" id="ARBA00004177"/>
    </source>
</evidence>
<comment type="subcellular location">
    <subcellularLocation>
        <location evidence="1">Endosome</location>
    </subcellularLocation>
</comment>
<evidence type="ECO:0000313" key="6">
    <source>
        <dbReference type="EMBL" id="PNY04198.1"/>
    </source>
</evidence>
<sequence>MKETGNKGKEKTRIWWLLEAGQWRVAAERWSAASGKRCTAGSQKREEKFVDSCRSGTIAALPVAINYLDLYSDEQDNHLDIILRGISERASNGGVTVNEMSSLQSLLVKILSHFECLEDVFCLNHFPEILDVMHGKSQDVVFLHILNMATRNGPIRDPTSIQLLSEISQTLHDNMEFMNVKDDDSQVARSVSRFVHMVDYGTEMERHLAFLVDCRATFGRFNELKETLVHSSNSLAIQSLKCAKKDLSFFKSCVTFSEVTIPSISGQRQFDLFLETAEVAFLGGLVSHVDGLISSGIDCLHDRVDELDTHCVVSFGSALPKFQRLPSVFGPAFLQDISDFQTHIQELQSVLPSFVSMKQSEDLLVQKNNPKILCYYDS</sequence>
<keyword evidence="5" id="KW-0653">Protein transport</keyword>
<dbReference type="Proteomes" id="UP000236291">
    <property type="component" value="Unassembled WGS sequence"/>
</dbReference>
<dbReference type="PANTHER" id="PTHR13673">
    <property type="entry name" value="ESOPHAGEAL CANCER ASSOCIATED PROTEIN"/>
    <property type="match status" value="1"/>
</dbReference>
<evidence type="ECO:0000256" key="3">
    <source>
        <dbReference type="ARBA" id="ARBA00022448"/>
    </source>
</evidence>
<dbReference type="STRING" id="57577.A0A2K3NMC5"/>
<proteinExistence type="inferred from homology"/>
<reference evidence="6 7" key="1">
    <citation type="journal article" date="2014" name="Am. J. Bot.">
        <title>Genome assembly and annotation for red clover (Trifolium pratense; Fabaceae).</title>
        <authorList>
            <person name="Istvanek J."/>
            <person name="Jaros M."/>
            <person name="Krenek A."/>
            <person name="Repkova J."/>
        </authorList>
    </citation>
    <scope>NUCLEOTIDE SEQUENCE [LARGE SCALE GENOMIC DNA]</scope>
    <source>
        <strain evidence="7">cv. Tatra</strain>
        <tissue evidence="6">Young leaves</tissue>
    </source>
</reference>
<dbReference type="PANTHER" id="PTHR13673:SF0">
    <property type="entry name" value="VPS35 ENDOSOMAL PROTEIN-SORTING FACTOR-LIKE"/>
    <property type="match status" value="1"/>
</dbReference>
<dbReference type="GO" id="GO:0005768">
    <property type="term" value="C:endosome"/>
    <property type="evidence" value="ECO:0007669"/>
    <property type="project" value="UniProtKB-SubCell"/>
</dbReference>
<evidence type="ECO:0000256" key="2">
    <source>
        <dbReference type="ARBA" id="ARBA00010704"/>
    </source>
</evidence>
<name>A0A2K3NMC5_TRIPR</name>
<dbReference type="GO" id="GO:0032456">
    <property type="term" value="P:endocytic recycling"/>
    <property type="evidence" value="ECO:0007669"/>
    <property type="project" value="InterPro"/>
</dbReference>
<dbReference type="InterPro" id="IPR029705">
    <property type="entry name" value="VPS35L"/>
</dbReference>
<reference evidence="6 7" key="2">
    <citation type="journal article" date="2017" name="Front. Plant Sci.">
        <title>Gene Classification and Mining of Molecular Markers Useful in Red Clover (Trifolium pratense) Breeding.</title>
        <authorList>
            <person name="Istvanek J."/>
            <person name="Dluhosova J."/>
            <person name="Dluhos P."/>
            <person name="Patkova L."/>
            <person name="Nedelnik J."/>
            <person name="Repkova J."/>
        </authorList>
    </citation>
    <scope>NUCLEOTIDE SEQUENCE [LARGE SCALE GENOMIC DNA]</scope>
    <source>
        <strain evidence="7">cv. Tatra</strain>
        <tissue evidence="6">Young leaves</tissue>
    </source>
</reference>
<protein>
    <submittedName>
        <fullName evidence="6">Uncharacterized protein</fullName>
    </submittedName>
</protein>
<gene>
    <name evidence="6" type="ORF">L195_g000614</name>
</gene>
<organism evidence="6 7">
    <name type="scientific">Trifolium pratense</name>
    <name type="common">Red clover</name>
    <dbReference type="NCBI Taxonomy" id="57577"/>
    <lineage>
        <taxon>Eukaryota</taxon>
        <taxon>Viridiplantae</taxon>
        <taxon>Streptophyta</taxon>
        <taxon>Embryophyta</taxon>
        <taxon>Tracheophyta</taxon>
        <taxon>Spermatophyta</taxon>
        <taxon>Magnoliopsida</taxon>
        <taxon>eudicotyledons</taxon>
        <taxon>Gunneridae</taxon>
        <taxon>Pentapetalae</taxon>
        <taxon>rosids</taxon>
        <taxon>fabids</taxon>
        <taxon>Fabales</taxon>
        <taxon>Fabaceae</taxon>
        <taxon>Papilionoideae</taxon>
        <taxon>50 kb inversion clade</taxon>
        <taxon>NPAAA clade</taxon>
        <taxon>Hologalegina</taxon>
        <taxon>IRL clade</taxon>
        <taxon>Trifolieae</taxon>
        <taxon>Trifolium</taxon>
    </lineage>
</organism>
<accession>A0A2K3NMC5</accession>
<evidence type="ECO:0000256" key="4">
    <source>
        <dbReference type="ARBA" id="ARBA00022753"/>
    </source>
</evidence>
<dbReference type="EMBL" id="ASHM01000223">
    <property type="protein sequence ID" value="PNY04198.1"/>
    <property type="molecule type" value="Genomic_DNA"/>
</dbReference>
<dbReference type="AlphaFoldDB" id="A0A2K3NMC5"/>
<comment type="caution">
    <text evidence="6">The sequence shown here is derived from an EMBL/GenBank/DDBJ whole genome shotgun (WGS) entry which is preliminary data.</text>
</comment>
<evidence type="ECO:0000256" key="5">
    <source>
        <dbReference type="ARBA" id="ARBA00022927"/>
    </source>
</evidence>
<comment type="similarity">
    <text evidence="2">Belongs to the VPS35L family.</text>
</comment>
<dbReference type="GO" id="GO:0015031">
    <property type="term" value="P:protein transport"/>
    <property type="evidence" value="ECO:0007669"/>
    <property type="project" value="UniProtKB-KW"/>
</dbReference>
<evidence type="ECO:0000313" key="7">
    <source>
        <dbReference type="Proteomes" id="UP000236291"/>
    </source>
</evidence>
<keyword evidence="3" id="KW-0813">Transport</keyword>